<gene>
    <name evidence="1" type="primary">TY3B-I</name>
    <name evidence="1" type="ORF">AWC38_SpisGene20797</name>
</gene>
<evidence type="ECO:0000313" key="1">
    <source>
        <dbReference type="EMBL" id="PFX15009.1"/>
    </source>
</evidence>
<comment type="caution">
    <text evidence="1">The sequence shown here is derived from an EMBL/GenBank/DDBJ whole genome shotgun (WGS) entry which is preliminary data.</text>
</comment>
<dbReference type="FunFam" id="3.30.70.270:FF:000003">
    <property type="entry name" value="Transposon Ty3-G Gag-Pol polyprotein"/>
    <property type="match status" value="1"/>
</dbReference>
<dbReference type="PANTHER" id="PTHR37984">
    <property type="entry name" value="PROTEIN CBG26694"/>
    <property type="match status" value="1"/>
</dbReference>
<dbReference type="STRING" id="50429.A0A2B4RDW5"/>
<name>A0A2B4RDW5_STYPI</name>
<dbReference type="InterPro" id="IPR043502">
    <property type="entry name" value="DNA/RNA_pol_sf"/>
</dbReference>
<dbReference type="Gene3D" id="3.30.70.270">
    <property type="match status" value="3"/>
</dbReference>
<sequence length="292" mass="32774">MELITVNNENFIMTTPPPRKNELEVRQITDEELIKRYSDVFDRSVGSLPGEIHSEVDNSVKPVITPTRRVPTALKDDLKEELNRYVEQEILAAVEEPTPWVSSLAVANKKSGALRVCIDPRPLNEALKRVTYQIPILDEILPELSQAKVFSTVDLRSVSSEIFQKRVNQALEGLSGVLAIADDILVYGVGSNEQEATASHNRNLEALLQRCRERGIALNRDKLNLKRKEVPFMGHVLTPHGVKMDPDKAKAVRDMPKPEDVEGIQRINGFVNYLAKFPPGLADVTEPLRRLT</sequence>
<dbReference type="InterPro" id="IPR050951">
    <property type="entry name" value="Retrovirus_Pol_polyprotein"/>
</dbReference>
<dbReference type="Proteomes" id="UP000225706">
    <property type="component" value="Unassembled WGS sequence"/>
</dbReference>
<dbReference type="SUPFAM" id="SSF56672">
    <property type="entry name" value="DNA/RNA polymerases"/>
    <property type="match status" value="1"/>
</dbReference>
<proteinExistence type="predicted"/>
<dbReference type="Gene3D" id="3.10.10.10">
    <property type="entry name" value="HIV Type 1 Reverse Transcriptase, subunit A, domain 1"/>
    <property type="match status" value="1"/>
</dbReference>
<dbReference type="InterPro" id="IPR043128">
    <property type="entry name" value="Rev_trsase/Diguanyl_cyclase"/>
</dbReference>
<organism evidence="1 2">
    <name type="scientific">Stylophora pistillata</name>
    <name type="common">Smooth cauliflower coral</name>
    <dbReference type="NCBI Taxonomy" id="50429"/>
    <lineage>
        <taxon>Eukaryota</taxon>
        <taxon>Metazoa</taxon>
        <taxon>Cnidaria</taxon>
        <taxon>Anthozoa</taxon>
        <taxon>Hexacorallia</taxon>
        <taxon>Scleractinia</taxon>
        <taxon>Astrocoeniina</taxon>
        <taxon>Pocilloporidae</taxon>
        <taxon>Stylophora</taxon>
    </lineage>
</organism>
<keyword evidence="2" id="KW-1185">Reference proteome</keyword>
<dbReference type="PANTHER" id="PTHR37984:SF8">
    <property type="entry name" value="CCHC-TYPE DOMAIN-CONTAINING PROTEIN"/>
    <property type="match status" value="1"/>
</dbReference>
<dbReference type="FunFam" id="3.10.10.10:FF:000003">
    <property type="entry name" value="Retrovirus-related Pol polyprotein from transposon 297-like Protein"/>
    <property type="match status" value="1"/>
</dbReference>
<dbReference type="AlphaFoldDB" id="A0A2B4RDW5"/>
<evidence type="ECO:0000313" key="2">
    <source>
        <dbReference type="Proteomes" id="UP000225706"/>
    </source>
</evidence>
<dbReference type="CDD" id="cd01647">
    <property type="entry name" value="RT_LTR"/>
    <property type="match status" value="1"/>
</dbReference>
<accession>A0A2B4RDW5</accession>
<reference evidence="2" key="1">
    <citation type="journal article" date="2017" name="bioRxiv">
        <title>Comparative analysis of the genomes of Stylophora pistillata and Acropora digitifera provides evidence for extensive differences between species of corals.</title>
        <authorList>
            <person name="Voolstra C.R."/>
            <person name="Li Y."/>
            <person name="Liew Y.J."/>
            <person name="Baumgarten S."/>
            <person name="Zoccola D."/>
            <person name="Flot J.-F."/>
            <person name="Tambutte S."/>
            <person name="Allemand D."/>
            <person name="Aranda M."/>
        </authorList>
    </citation>
    <scope>NUCLEOTIDE SEQUENCE [LARGE SCALE GENOMIC DNA]</scope>
</reference>
<protein>
    <submittedName>
        <fullName evidence="1">Transposon Ty3-I Gag-Pol polyprotein</fullName>
    </submittedName>
</protein>
<dbReference type="EMBL" id="LSMT01000699">
    <property type="protein sequence ID" value="PFX15009.1"/>
    <property type="molecule type" value="Genomic_DNA"/>
</dbReference>